<dbReference type="EMBL" id="GEZM01091225">
    <property type="protein sequence ID" value="JAV57001.1"/>
    <property type="molecule type" value="Transcribed_RNA"/>
</dbReference>
<organism evidence="2">
    <name type="scientific">Photinus pyralis</name>
    <name type="common">Common eastern firefly</name>
    <name type="synonym">Lampyris pyralis</name>
    <dbReference type="NCBI Taxonomy" id="7054"/>
    <lineage>
        <taxon>Eukaryota</taxon>
        <taxon>Metazoa</taxon>
        <taxon>Ecdysozoa</taxon>
        <taxon>Arthropoda</taxon>
        <taxon>Hexapoda</taxon>
        <taxon>Insecta</taxon>
        <taxon>Pterygota</taxon>
        <taxon>Neoptera</taxon>
        <taxon>Endopterygota</taxon>
        <taxon>Coleoptera</taxon>
        <taxon>Polyphaga</taxon>
        <taxon>Elateriformia</taxon>
        <taxon>Elateroidea</taxon>
        <taxon>Lampyridae</taxon>
        <taxon>Lampyrinae</taxon>
        <taxon>Photinus</taxon>
    </lineage>
</organism>
<sequence>MLCSTLSFISDLIAYAAMAADTSSTKSIDKRTANILTKNVLSLIAPIHPKRETKKIIIPITTINWAGLKWCDSINSSKSVYIDEIVVPIEISRNPTITNIKFDTKSIYLMHFIPMSISRTILIVANYLQLHEI</sequence>
<proteinExistence type="predicted"/>
<dbReference type="EMBL" id="GEZM01091223">
    <property type="protein sequence ID" value="JAV57007.1"/>
    <property type="molecule type" value="Transcribed_RNA"/>
</dbReference>
<reference evidence="2" key="1">
    <citation type="journal article" date="2016" name="Sci. Rep.">
        <title>Molecular characterization of firefly nuptial gifts: a multi-omics approach sheds light on postcopulatory sexual selection.</title>
        <authorList>
            <person name="Al-Wathiqui N."/>
            <person name="Fallon T.R."/>
            <person name="South A."/>
            <person name="Weng J.K."/>
            <person name="Lewis S.M."/>
        </authorList>
    </citation>
    <scope>NUCLEOTIDE SEQUENCE</scope>
</reference>
<feature type="signal peptide" evidence="1">
    <location>
        <begin position="1"/>
        <end position="19"/>
    </location>
</feature>
<protein>
    <submittedName>
        <fullName evidence="2">Uncharacterized protein</fullName>
    </submittedName>
</protein>
<evidence type="ECO:0000256" key="1">
    <source>
        <dbReference type="SAM" id="SignalP"/>
    </source>
</evidence>
<dbReference type="EMBL" id="GEZM01091224">
    <property type="protein sequence ID" value="JAV57006.1"/>
    <property type="molecule type" value="Transcribed_RNA"/>
</dbReference>
<dbReference type="EMBL" id="GEZM01091222">
    <property type="protein sequence ID" value="JAV57011.1"/>
    <property type="molecule type" value="Transcribed_RNA"/>
</dbReference>
<keyword evidence="1" id="KW-0732">Signal</keyword>
<dbReference type="AlphaFoldDB" id="A0A1Y1KE17"/>
<feature type="chain" id="PRO_5011907280" evidence="1">
    <location>
        <begin position="20"/>
        <end position="133"/>
    </location>
</feature>
<evidence type="ECO:0000313" key="2">
    <source>
        <dbReference type="EMBL" id="JAV57007.1"/>
    </source>
</evidence>
<accession>A0A1Y1KE17</accession>
<name>A0A1Y1KE17_PHOPY</name>